<dbReference type="SUPFAM" id="SSF53098">
    <property type="entry name" value="Ribonuclease H-like"/>
    <property type="match status" value="1"/>
</dbReference>
<dbReference type="InterPro" id="IPR002559">
    <property type="entry name" value="Transposase_11"/>
</dbReference>
<dbReference type="EMBL" id="JAPMOU010000093">
    <property type="protein sequence ID" value="MDE1465857.1"/>
    <property type="molecule type" value="Genomic_DNA"/>
</dbReference>
<keyword evidence="1" id="KW-0812">Transmembrane</keyword>
<evidence type="ECO:0000256" key="1">
    <source>
        <dbReference type="SAM" id="Phobius"/>
    </source>
</evidence>
<keyword evidence="4" id="KW-1185">Reference proteome</keyword>
<keyword evidence="1" id="KW-0472">Membrane</keyword>
<dbReference type="PANTHER" id="PTHR37319">
    <property type="entry name" value="TRANSPOSASE"/>
    <property type="match status" value="1"/>
</dbReference>
<dbReference type="InterPro" id="IPR012337">
    <property type="entry name" value="RNaseH-like_sf"/>
</dbReference>
<feature type="domain" description="Transposase IS4-like" evidence="2">
    <location>
        <begin position="87"/>
        <end position="291"/>
    </location>
</feature>
<gene>
    <name evidence="3" type="ORF">ORQ98_28220</name>
</gene>
<dbReference type="PANTHER" id="PTHR37319:SF1">
    <property type="entry name" value="TRANSPOSASE TN5 DIMERISATION DOMAIN-CONTAINING PROTEIN"/>
    <property type="match status" value="1"/>
</dbReference>
<dbReference type="InterPro" id="IPR047658">
    <property type="entry name" value="IS4-like_transpos"/>
</dbReference>
<evidence type="ECO:0000313" key="3">
    <source>
        <dbReference type="EMBL" id="MDE1465857.1"/>
    </source>
</evidence>
<feature type="transmembrane region" description="Helical" evidence="1">
    <location>
        <begin position="284"/>
        <end position="301"/>
    </location>
</feature>
<organism evidence="3 4">
    <name type="scientific">Spartinivicinus poritis</name>
    <dbReference type="NCBI Taxonomy" id="2994640"/>
    <lineage>
        <taxon>Bacteria</taxon>
        <taxon>Pseudomonadati</taxon>
        <taxon>Pseudomonadota</taxon>
        <taxon>Gammaproteobacteria</taxon>
        <taxon>Oceanospirillales</taxon>
        <taxon>Zooshikellaceae</taxon>
        <taxon>Spartinivicinus</taxon>
    </lineage>
</organism>
<sequence>MREINSLAKELKGVFGWHQARVVLLAQFIIALVKVRSTNLTQVAHVFYGTALPASNYKRLQRFLREFTLDYDQCARVLAKWFCPEDAWILCLDRTNWQFGSLKINFMVLAVAHTGLAIPLFWVLLPKKGNSNTDERKILINRFVNVFGTKKIAYLTADREFKGKDWLQFLVDEKIPFCLRIPNNTQVWNKHRNQQFPVTRMFGLQQGERMSLNKQREIWGIPVFLSCLMGKQGRVIVATNSQPKTAIERYAVRWSIETLFGCLKSRGFNLEATHLKHHERLDKLFFVLALAFGWCFTLGIWQNTLKLIKWRIQLISATRLESVTYFV</sequence>
<proteinExistence type="predicted"/>
<dbReference type="Proteomes" id="UP001528823">
    <property type="component" value="Unassembled WGS sequence"/>
</dbReference>
<evidence type="ECO:0000313" key="4">
    <source>
        <dbReference type="Proteomes" id="UP001528823"/>
    </source>
</evidence>
<reference evidence="3 4" key="1">
    <citation type="submission" date="2022-11" db="EMBL/GenBank/DDBJ databases">
        <title>Spartinivicinus poritis sp. nov., isolated from scleractinian coral Porites lutea.</title>
        <authorList>
            <person name="Zhang G."/>
            <person name="Cai L."/>
            <person name="Wei Q."/>
        </authorList>
    </citation>
    <scope>NUCLEOTIDE SEQUENCE [LARGE SCALE GENOMIC DNA]</scope>
    <source>
        <strain evidence="3 4">A2-2</strain>
    </source>
</reference>
<protein>
    <submittedName>
        <fullName evidence="3">IS4 family transposase</fullName>
    </submittedName>
</protein>
<comment type="caution">
    <text evidence="3">The sequence shown here is derived from an EMBL/GenBank/DDBJ whole genome shotgun (WGS) entry which is preliminary data.</text>
</comment>
<dbReference type="NCBIfam" id="NF033591">
    <property type="entry name" value="transpos_IS4_2"/>
    <property type="match status" value="1"/>
</dbReference>
<dbReference type="InterPro" id="IPR047768">
    <property type="entry name" value="Tn5p-like"/>
</dbReference>
<dbReference type="Pfam" id="PF01609">
    <property type="entry name" value="DDE_Tnp_1"/>
    <property type="match status" value="1"/>
</dbReference>
<evidence type="ECO:0000259" key="2">
    <source>
        <dbReference type="Pfam" id="PF01609"/>
    </source>
</evidence>
<feature type="transmembrane region" description="Helical" evidence="1">
    <location>
        <begin position="104"/>
        <end position="125"/>
    </location>
</feature>
<name>A0ABT5UHQ6_9GAMM</name>
<keyword evidence="1" id="KW-1133">Transmembrane helix</keyword>
<dbReference type="Gene3D" id="3.90.350.10">
    <property type="entry name" value="Transposase Inhibitor Protein From Tn5, Chain A, domain 1"/>
    <property type="match status" value="1"/>
</dbReference>
<accession>A0ABT5UHQ6</accession>